<feature type="transmembrane region" description="Helical" evidence="12">
    <location>
        <begin position="268"/>
        <end position="284"/>
    </location>
</feature>
<keyword evidence="3" id="KW-0813">Transport</keyword>
<feature type="transmembrane region" description="Helical" evidence="12">
    <location>
        <begin position="238"/>
        <end position="256"/>
    </location>
</feature>
<evidence type="ECO:0000256" key="3">
    <source>
        <dbReference type="ARBA" id="ARBA00022448"/>
    </source>
</evidence>
<reference evidence="13" key="1">
    <citation type="journal article" date="2014" name="Int. J. Syst. Evol. Microbiol.">
        <title>Complete genome sequence of Corynebacterium casei LMG S-19264T (=DSM 44701T), isolated from a smear-ripened cheese.</title>
        <authorList>
            <consortium name="US DOE Joint Genome Institute (JGI-PGF)"/>
            <person name="Walter F."/>
            <person name="Albersmeier A."/>
            <person name="Kalinowski J."/>
            <person name="Ruckert C."/>
        </authorList>
    </citation>
    <scope>NUCLEOTIDE SEQUENCE</scope>
    <source>
        <strain evidence="13">CGMCC 4.7679</strain>
    </source>
</reference>
<feature type="transmembrane region" description="Helical" evidence="12">
    <location>
        <begin position="291"/>
        <end position="313"/>
    </location>
</feature>
<protein>
    <recommendedName>
        <fullName evidence="10">Autoinducer 2 import system permease protein LsrC</fullName>
    </recommendedName>
</protein>
<comment type="caution">
    <text evidence="13">The sequence shown here is derived from an EMBL/GenBank/DDBJ whole genome shotgun (WGS) entry which is preliminary data.</text>
</comment>
<feature type="compositionally biased region" description="Pro residues" evidence="11">
    <location>
        <begin position="14"/>
        <end position="26"/>
    </location>
</feature>
<evidence type="ECO:0000256" key="7">
    <source>
        <dbReference type="ARBA" id="ARBA00022989"/>
    </source>
</evidence>
<proteinExistence type="predicted"/>
<organism evidence="13 14">
    <name type="scientific">Amycolatopsis bartoniae</name>
    <dbReference type="NCBI Taxonomy" id="941986"/>
    <lineage>
        <taxon>Bacteria</taxon>
        <taxon>Bacillati</taxon>
        <taxon>Actinomycetota</taxon>
        <taxon>Actinomycetes</taxon>
        <taxon>Pseudonocardiales</taxon>
        <taxon>Pseudonocardiaceae</taxon>
        <taxon>Amycolatopsis</taxon>
    </lineage>
</organism>
<keyword evidence="14" id="KW-1185">Reference proteome</keyword>
<dbReference type="Pfam" id="PF02653">
    <property type="entry name" value="BPD_transp_2"/>
    <property type="match status" value="1"/>
</dbReference>
<evidence type="ECO:0000256" key="11">
    <source>
        <dbReference type="SAM" id="MobiDB-lite"/>
    </source>
</evidence>
<evidence type="ECO:0000313" key="14">
    <source>
        <dbReference type="Proteomes" id="UP000658656"/>
    </source>
</evidence>
<evidence type="ECO:0000256" key="4">
    <source>
        <dbReference type="ARBA" id="ARBA00022475"/>
    </source>
</evidence>
<sequence>MPPSSSSAPSTAPAAPPGDAPAPRPPSAALHHLERLALPALLVLVVLFFSVFPVTRGLFPTTANISVVLANQSVVLLVAGALLFPLICGHFDFSAGANAVFSSVVCAAAMSRFGLPAWAACLLALAAGALVGFVNGVVVARFRMNAFVSTLGMATALNGIVQWYTGGLAIIGIDRGMTAFGSTTWLGLPLVVFVVLVVLVLAWYVLTHTPYGRSLYALGSNPRSAVLVGLPQRGYTRAAFVLSGVLAAIAGIVLTARTGGANPDSGTSLLFPALTAAFLGTTGFQPGRFNVPGTVVGVLFVAASVSGLTLSGADSWVDQLFNGVALLVAVGLSSYLRRRREGLAG</sequence>
<evidence type="ECO:0000256" key="5">
    <source>
        <dbReference type="ARBA" id="ARBA00022519"/>
    </source>
</evidence>
<accession>A0A8H9IN55</accession>
<dbReference type="AlphaFoldDB" id="A0A8H9IN55"/>
<keyword evidence="5" id="KW-0997">Cell inner membrane</keyword>
<dbReference type="Proteomes" id="UP000658656">
    <property type="component" value="Unassembled WGS sequence"/>
</dbReference>
<evidence type="ECO:0000256" key="9">
    <source>
        <dbReference type="ARBA" id="ARBA00025439"/>
    </source>
</evidence>
<feature type="transmembrane region" description="Helical" evidence="12">
    <location>
        <begin position="65"/>
        <end position="86"/>
    </location>
</feature>
<keyword evidence="8 12" id="KW-0472">Membrane</keyword>
<keyword evidence="6 12" id="KW-0812">Transmembrane</keyword>
<feature type="transmembrane region" description="Helical" evidence="12">
    <location>
        <begin position="151"/>
        <end position="173"/>
    </location>
</feature>
<dbReference type="PANTHER" id="PTHR32196:SF29">
    <property type="entry name" value="AUTOINDUCER 2 IMPORT SYSTEM PERMEASE PROTEIN LSRC"/>
    <property type="match status" value="1"/>
</dbReference>
<evidence type="ECO:0000313" key="13">
    <source>
        <dbReference type="EMBL" id="GHF34640.1"/>
    </source>
</evidence>
<feature type="compositionally biased region" description="Low complexity" evidence="11">
    <location>
        <begin position="1"/>
        <end position="13"/>
    </location>
</feature>
<evidence type="ECO:0000256" key="10">
    <source>
        <dbReference type="ARBA" id="ARBA00039382"/>
    </source>
</evidence>
<feature type="transmembrane region" description="Helical" evidence="12">
    <location>
        <begin position="319"/>
        <end position="336"/>
    </location>
</feature>
<comment type="subunit">
    <text evidence="2">The complex is composed of two ATP-binding proteins (LsrA), two transmembrane proteins (LsrC and LsrD) and a solute-binding protein (LsrB).</text>
</comment>
<evidence type="ECO:0000256" key="2">
    <source>
        <dbReference type="ARBA" id="ARBA00011262"/>
    </source>
</evidence>
<gene>
    <name evidence="13" type="ORF">GCM10017566_04180</name>
</gene>
<reference evidence="13" key="2">
    <citation type="submission" date="2020-09" db="EMBL/GenBank/DDBJ databases">
        <authorList>
            <person name="Sun Q."/>
            <person name="Zhou Y."/>
        </authorList>
    </citation>
    <scope>NUCLEOTIDE SEQUENCE</scope>
    <source>
        <strain evidence="13">CGMCC 4.7679</strain>
    </source>
</reference>
<feature type="transmembrane region" description="Helical" evidence="12">
    <location>
        <begin position="185"/>
        <end position="206"/>
    </location>
</feature>
<evidence type="ECO:0000256" key="1">
    <source>
        <dbReference type="ARBA" id="ARBA00004651"/>
    </source>
</evidence>
<comment type="subcellular location">
    <subcellularLocation>
        <location evidence="1">Cell membrane</location>
        <topology evidence="1">Multi-pass membrane protein</topology>
    </subcellularLocation>
</comment>
<dbReference type="RefSeq" id="WP_183176854.1">
    <property type="nucleotide sequence ID" value="NZ_BNAV01000001.1"/>
</dbReference>
<dbReference type="GO" id="GO:0005886">
    <property type="term" value="C:plasma membrane"/>
    <property type="evidence" value="ECO:0007669"/>
    <property type="project" value="UniProtKB-SubCell"/>
</dbReference>
<keyword evidence="7 12" id="KW-1133">Transmembrane helix</keyword>
<name>A0A8H9IN55_9PSEU</name>
<dbReference type="PANTHER" id="PTHR32196">
    <property type="entry name" value="ABC TRANSPORTER PERMEASE PROTEIN YPHD-RELATED-RELATED"/>
    <property type="match status" value="1"/>
</dbReference>
<dbReference type="EMBL" id="BNAV01000001">
    <property type="protein sequence ID" value="GHF34640.1"/>
    <property type="molecule type" value="Genomic_DNA"/>
</dbReference>
<dbReference type="CDD" id="cd06579">
    <property type="entry name" value="TM_PBP1_transp_AraH_like"/>
    <property type="match status" value="1"/>
</dbReference>
<evidence type="ECO:0000256" key="12">
    <source>
        <dbReference type="SAM" id="Phobius"/>
    </source>
</evidence>
<keyword evidence="4" id="KW-1003">Cell membrane</keyword>
<evidence type="ECO:0000256" key="8">
    <source>
        <dbReference type="ARBA" id="ARBA00023136"/>
    </source>
</evidence>
<feature type="region of interest" description="Disordered" evidence="11">
    <location>
        <begin position="1"/>
        <end position="26"/>
    </location>
</feature>
<dbReference type="InterPro" id="IPR001851">
    <property type="entry name" value="ABC_transp_permease"/>
</dbReference>
<comment type="function">
    <text evidence="9">Part of the ABC transporter complex LsrABCD involved in autoinducer 2 (AI-2) import. Probably responsible for the translocation of the substrate across the membrane.</text>
</comment>
<evidence type="ECO:0000256" key="6">
    <source>
        <dbReference type="ARBA" id="ARBA00022692"/>
    </source>
</evidence>
<dbReference type="GO" id="GO:0022857">
    <property type="term" value="F:transmembrane transporter activity"/>
    <property type="evidence" value="ECO:0007669"/>
    <property type="project" value="InterPro"/>
</dbReference>
<feature type="transmembrane region" description="Helical" evidence="12">
    <location>
        <begin position="117"/>
        <end position="139"/>
    </location>
</feature>
<feature type="transmembrane region" description="Helical" evidence="12">
    <location>
        <begin position="36"/>
        <end position="59"/>
    </location>
</feature>